<dbReference type="InterPro" id="IPR007527">
    <property type="entry name" value="Znf_SWIM"/>
</dbReference>
<feature type="region of interest" description="Disordered" evidence="5">
    <location>
        <begin position="525"/>
        <end position="545"/>
    </location>
</feature>
<dbReference type="GO" id="GO:0008270">
    <property type="term" value="F:zinc ion binding"/>
    <property type="evidence" value="ECO:0007669"/>
    <property type="project" value="UniProtKB-KW"/>
</dbReference>
<evidence type="ECO:0000256" key="4">
    <source>
        <dbReference type="PROSITE-ProRule" id="PRU00325"/>
    </source>
</evidence>
<evidence type="ECO:0000256" key="2">
    <source>
        <dbReference type="ARBA" id="ARBA00022771"/>
    </source>
</evidence>
<evidence type="ECO:0000256" key="3">
    <source>
        <dbReference type="ARBA" id="ARBA00022833"/>
    </source>
</evidence>
<dbReference type="PANTHER" id="PTHR31973">
    <property type="entry name" value="POLYPROTEIN, PUTATIVE-RELATED"/>
    <property type="match status" value="1"/>
</dbReference>
<organism evidence="7 8">
    <name type="scientific">Buddleja alternifolia</name>
    <dbReference type="NCBI Taxonomy" id="168488"/>
    <lineage>
        <taxon>Eukaryota</taxon>
        <taxon>Viridiplantae</taxon>
        <taxon>Streptophyta</taxon>
        <taxon>Embryophyta</taxon>
        <taxon>Tracheophyta</taxon>
        <taxon>Spermatophyta</taxon>
        <taxon>Magnoliopsida</taxon>
        <taxon>eudicotyledons</taxon>
        <taxon>Gunneridae</taxon>
        <taxon>Pentapetalae</taxon>
        <taxon>asterids</taxon>
        <taxon>lamiids</taxon>
        <taxon>Lamiales</taxon>
        <taxon>Scrophulariaceae</taxon>
        <taxon>Buddlejeae</taxon>
        <taxon>Buddleja</taxon>
    </lineage>
</organism>
<evidence type="ECO:0000256" key="1">
    <source>
        <dbReference type="ARBA" id="ARBA00022723"/>
    </source>
</evidence>
<evidence type="ECO:0000259" key="6">
    <source>
        <dbReference type="PROSITE" id="PS50966"/>
    </source>
</evidence>
<keyword evidence="2 4" id="KW-0863">Zinc-finger</keyword>
<sequence>MTNVNQVIEMWVNGKMLRSSTVKYVGGQMHKFVSDLDMLSYQSLVDMYMSCGGRKSVVNFYFKKPGVPLDVGLRTIRYDLVDITMCDLVGAYDGLDPDIHIPIWVEEIADPIAVIDAKGNPLDLMELLSDKRNYLLTGIDFNDSYEADAIQGFRRVEVEEVGSNNETVPEINKETVGEDNTDGHISLEELEEHDDTVRAKNLGSLILLRKQERVEPPIFDKMYYSLAAMRIGFLAGWRPIIGLDGCFLKTIFGGQLQVALGRDGDDNIWPIEDLGRLECAHKWCFISNKQKGLIEVVSELAPHSEHSANKLDFEMWMQKIERADRKVDMNEKTASEWLREIPFQHWCRAYFQTTCKSDVLVNNLCESFNSYILSARGKPIISMFEKIRTKFMRRIQEKREGMERYAGDICPNILKKINKKTELTRNCWARWCGGLEFEVNHLLDKYVVDLALMTCTCGMFQLSGYPCCRAIAAIAERRTKTEDYEEDCYSKHAYLKVYENMIHVVSRQRDYIKTTFQVLRAPPLKRKRGRPRKNQIRGPGENLNSTRAGLTHTCQNCLQLGQNKASCTNPTHPASKWYKGPVVAEAQPSDAPQHVSQPVGTDAPQPT</sequence>
<keyword evidence="1" id="KW-0479">Metal-binding</keyword>
<dbReference type="InterPro" id="IPR058594">
    <property type="entry name" value="PB1-like_dom_pln"/>
</dbReference>
<dbReference type="AlphaFoldDB" id="A0AAV6Y2Z4"/>
<dbReference type="InterPro" id="IPR006564">
    <property type="entry name" value="Znf_PMZ"/>
</dbReference>
<comment type="caution">
    <text evidence="7">The sequence shown here is derived from an EMBL/GenBank/DDBJ whole genome shotgun (WGS) entry which is preliminary data.</text>
</comment>
<evidence type="ECO:0000256" key="5">
    <source>
        <dbReference type="SAM" id="MobiDB-lite"/>
    </source>
</evidence>
<accession>A0AAV6Y2Z4</accession>
<dbReference type="Proteomes" id="UP000826271">
    <property type="component" value="Unassembled WGS sequence"/>
</dbReference>
<reference evidence="7" key="1">
    <citation type="submission" date="2019-10" db="EMBL/GenBank/DDBJ databases">
        <authorList>
            <person name="Zhang R."/>
            <person name="Pan Y."/>
            <person name="Wang J."/>
            <person name="Ma R."/>
            <person name="Yu S."/>
        </authorList>
    </citation>
    <scope>NUCLEOTIDE SEQUENCE</scope>
    <source>
        <strain evidence="7">LA-IB0</strain>
        <tissue evidence="7">Leaf</tissue>
    </source>
</reference>
<feature type="compositionally biased region" description="Basic residues" evidence="5">
    <location>
        <begin position="525"/>
        <end position="535"/>
    </location>
</feature>
<dbReference type="PANTHER" id="PTHR31973:SF187">
    <property type="entry name" value="MUTATOR TRANSPOSASE MUDRA PROTEIN"/>
    <property type="match status" value="1"/>
</dbReference>
<evidence type="ECO:0000313" key="8">
    <source>
        <dbReference type="Proteomes" id="UP000826271"/>
    </source>
</evidence>
<keyword evidence="3" id="KW-0862">Zinc</keyword>
<protein>
    <recommendedName>
        <fullName evidence="6">SWIM-type domain-containing protein</fullName>
    </recommendedName>
</protein>
<keyword evidence="8" id="KW-1185">Reference proteome</keyword>
<dbReference type="Pfam" id="PF04434">
    <property type="entry name" value="SWIM"/>
    <property type="match status" value="1"/>
</dbReference>
<dbReference type="PROSITE" id="PS50966">
    <property type="entry name" value="ZF_SWIM"/>
    <property type="match status" value="1"/>
</dbReference>
<feature type="region of interest" description="Disordered" evidence="5">
    <location>
        <begin position="568"/>
        <end position="607"/>
    </location>
</feature>
<feature type="domain" description="SWIM-type" evidence="6">
    <location>
        <begin position="446"/>
        <end position="478"/>
    </location>
</feature>
<evidence type="ECO:0000313" key="7">
    <source>
        <dbReference type="EMBL" id="KAG8388130.1"/>
    </source>
</evidence>
<dbReference type="SMART" id="SM00575">
    <property type="entry name" value="ZnF_PMZ"/>
    <property type="match status" value="1"/>
</dbReference>
<dbReference type="EMBL" id="WHWC01000002">
    <property type="protein sequence ID" value="KAG8388130.1"/>
    <property type="molecule type" value="Genomic_DNA"/>
</dbReference>
<proteinExistence type="predicted"/>
<gene>
    <name evidence="7" type="ORF">BUALT_Bualt02G0093900</name>
</gene>
<dbReference type="Pfam" id="PF26130">
    <property type="entry name" value="PB1-like"/>
    <property type="match status" value="1"/>
</dbReference>
<name>A0AAV6Y2Z4_9LAMI</name>